<dbReference type="InterPro" id="IPR011006">
    <property type="entry name" value="CheY-like_superfamily"/>
</dbReference>
<dbReference type="SUPFAM" id="SSF52172">
    <property type="entry name" value="CheY-like"/>
    <property type="match status" value="1"/>
</dbReference>
<dbReference type="Gene3D" id="3.40.50.2300">
    <property type="match status" value="1"/>
</dbReference>
<comment type="caution">
    <text evidence="3">The sequence shown here is derived from an EMBL/GenBank/DDBJ whole genome shotgun (WGS) entry which is preliminary data.</text>
</comment>
<evidence type="ECO:0000313" key="4">
    <source>
        <dbReference type="Proteomes" id="UP000233435"/>
    </source>
</evidence>
<dbReference type="AlphaFoldDB" id="A0A2N3HJW9"/>
<dbReference type="PROSITE" id="PS50110">
    <property type="entry name" value="RESPONSE_REGULATORY"/>
    <property type="match status" value="1"/>
</dbReference>
<evidence type="ECO:0000259" key="2">
    <source>
        <dbReference type="PROSITE" id="PS50110"/>
    </source>
</evidence>
<dbReference type="OrthoDB" id="7631574at2"/>
<name>A0A2N3HJW9_9FLAO</name>
<keyword evidence="1" id="KW-0597">Phosphoprotein</keyword>
<accession>A0A2N3HJW9</accession>
<dbReference type="PANTHER" id="PTHR44520:SF2">
    <property type="entry name" value="RESPONSE REGULATOR RCP1"/>
    <property type="match status" value="1"/>
</dbReference>
<dbReference type="InterPro" id="IPR052893">
    <property type="entry name" value="TCS_response_regulator"/>
</dbReference>
<dbReference type="CDD" id="cd17557">
    <property type="entry name" value="REC_Rcp-like"/>
    <property type="match status" value="1"/>
</dbReference>
<dbReference type="GO" id="GO:0000160">
    <property type="term" value="P:phosphorelay signal transduction system"/>
    <property type="evidence" value="ECO:0007669"/>
    <property type="project" value="InterPro"/>
</dbReference>
<sequence length="148" mass="17245">MRDNMFNLILVDDDEDDRMLFTEALEEISIQTKLLLFKHGQELLDYLFQPHAELPNLIFLDLNMPVKNGMQCLSEIRNHPKLKDLPIAIYSTSSSDKDISDAFLNGANLYISKPNCYSKLRKVVEKVLNLNWQDHISNLNKDTFLFRI</sequence>
<dbReference type="EMBL" id="PJEO01000033">
    <property type="protein sequence ID" value="PKQ45172.1"/>
    <property type="molecule type" value="Genomic_DNA"/>
</dbReference>
<feature type="domain" description="Response regulatory" evidence="2">
    <location>
        <begin position="7"/>
        <end position="128"/>
    </location>
</feature>
<feature type="modified residue" description="4-aspartylphosphate" evidence="1">
    <location>
        <position position="61"/>
    </location>
</feature>
<dbReference type="Pfam" id="PF00072">
    <property type="entry name" value="Response_reg"/>
    <property type="match status" value="1"/>
</dbReference>
<gene>
    <name evidence="3" type="ORF">CSW08_09645</name>
</gene>
<proteinExistence type="predicted"/>
<organism evidence="3 4">
    <name type="scientific">Confluentibacter flavum</name>
    <dbReference type="NCBI Taxonomy" id="1909700"/>
    <lineage>
        <taxon>Bacteria</taxon>
        <taxon>Pseudomonadati</taxon>
        <taxon>Bacteroidota</taxon>
        <taxon>Flavobacteriia</taxon>
        <taxon>Flavobacteriales</taxon>
        <taxon>Flavobacteriaceae</taxon>
        <taxon>Confluentibacter</taxon>
    </lineage>
</organism>
<keyword evidence="4" id="KW-1185">Reference proteome</keyword>
<dbReference type="InterPro" id="IPR001789">
    <property type="entry name" value="Sig_transdc_resp-reg_receiver"/>
</dbReference>
<evidence type="ECO:0000313" key="3">
    <source>
        <dbReference type="EMBL" id="PKQ45172.1"/>
    </source>
</evidence>
<dbReference type="SMART" id="SM00448">
    <property type="entry name" value="REC"/>
    <property type="match status" value="1"/>
</dbReference>
<dbReference type="PANTHER" id="PTHR44520">
    <property type="entry name" value="RESPONSE REGULATOR RCP1-RELATED"/>
    <property type="match status" value="1"/>
</dbReference>
<dbReference type="Proteomes" id="UP000233435">
    <property type="component" value="Unassembled WGS sequence"/>
</dbReference>
<reference evidence="3 4" key="1">
    <citation type="submission" date="2017-12" db="EMBL/GenBank/DDBJ databases">
        <title>Confluentibacter flavum sp. nov., isolated from the saline lake.</title>
        <authorList>
            <person name="Yu L."/>
        </authorList>
    </citation>
    <scope>NUCLEOTIDE SEQUENCE [LARGE SCALE GENOMIC DNA]</scope>
    <source>
        <strain evidence="3 4">3B</strain>
    </source>
</reference>
<evidence type="ECO:0000256" key="1">
    <source>
        <dbReference type="PROSITE-ProRule" id="PRU00169"/>
    </source>
</evidence>
<protein>
    <submittedName>
        <fullName evidence="3">Response regulator</fullName>
    </submittedName>
</protein>